<dbReference type="InterPro" id="IPR052162">
    <property type="entry name" value="Sensor_kinase/Photoreceptor"/>
</dbReference>
<dbReference type="InterPro" id="IPR000014">
    <property type="entry name" value="PAS"/>
</dbReference>
<dbReference type="InterPro" id="IPR001610">
    <property type="entry name" value="PAC"/>
</dbReference>
<dbReference type="EMBL" id="NRRY01000008">
    <property type="protein sequence ID" value="MBK1618198.1"/>
    <property type="molecule type" value="Genomic_DNA"/>
</dbReference>
<dbReference type="InterPro" id="IPR036890">
    <property type="entry name" value="HATPase_C_sf"/>
</dbReference>
<feature type="transmembrane region" description="Helical" evidence="7">
    <location>
        <begin position="162"/>
        <end position="186"/>
    </location>
</feature>
<dbReference type="Gene3D" id="3.30.450.20">
    <property type="entry name" value="PAS domain"/>
    <property type="match status" value="4"/>
</dbReference>
<feature type="transmembrane region" description="Helical" evidence="7">
    <location>
        <begin position="98"/>
        <end position="117"/>
    </location>
</feature>
<dbReference type="Gene3D" id="3.30.450.40">
    <property type="match status" value="1"/>
</dbReference>
<dbReference type="PROSITE" id="PS50113">
    <property type="entry name" value="PAC"/>
    <property type="match status" value="4"/>
</dbReference>
<evidence type="ECO:0000256" key="2">
    <source>
        <dbReference type="ARBA" id="ARBA00012438"/>
    </source>
</evidence>
<proteinExistence type="predicted"/>
<evidence type="ECO:0000259" key="9">
    <source>
        <dbReference type="PROSITE" id="PS50112"/>
    </source>
</evidence>
<keyword evidence="4" id="KW-0808">Transferase</keyword>
<evidence type="ECO:0000256" key="4">
    <source>
        <dbReference type="ARBA" id="ARBA00022679"/>
    </source>
</evidence>
<dbReference type="Proteomes" id="UP001138768">
    <property type="component" value="Unassembled WGS sequence"/>
</dbReference>
<feature type="domain" description="PAS" evidence="9">
    <location>
        <begin position="1039"/>
        <end position="1092"/>
    </location>
</feature>
<dbReference type="PRINTS" id="PR00344">
    <property type="entry name" value="BCTRLSENSOR"/>
</dbReference>
<dbReference type="InterPro" id="IPR013656">
    <property type="entry name" value="PAS_4"/>
</dbReference>
<comment type="catalytic activity">
    <reaction evidence="1">
        <text>ATP + protein L-histidine = ADP + protein N-phospho-L-histidine.</text>
        <dbReference type="EC" id="2.7.13.3"/>
    </reaction>
</comment>
<dbReference type="Pfam" id="PF01590">
    <property type="entry name" value="GAF"/>
    <property type="match status" value="1"/>
</dbReference>
<gene>
    <name evidence="11" type="ORF">CKO42_07020</name>
</gene>
<keyword evidence="7" id="KW-0812">Transmembrane</keyword>
<evidence type="ECO:0000313" key="12">
    <source>
        <dbReference type="Proteomes" id="UP001138768"/>
    </source>
</evidence>
<dbReference type="SUPFAM" id="SSF55781">
    <property type="entry name" value="GAF domain-like"/>
    <property type="match status" value="1"/>
</dbReference>
<dbReference type="Pfam" id="PF13426">
    <property type="entry name" value="PAS_9"/>
    <property type="match status" value="1"/>
</dbReference>
<feature type="transmembrane region" description="Helical" evidence="7">
    <location>
        <begin position="64"/>
        <end position="86"/>
    </location>
</feature>
<sequence>MPSQGAALMARWFRDQTSSQRKQQSSLRQGIQSLSLLLLLAASAAAGSLFYLPLFYGLHFTFGLVPLLLAVVWLGLPAALITAVALASVTSLQCGHPFVFALIGAQVVFLSASLAWARRAGRERPALPLLIGLFWLLLGTPLTLACTLIGRELSIDTALLSLLTHVVNDIINAVLAELVLILVAVLQRRPASISHRDLLFTLINAGTLLPAATLILIGTRDLQYRLESELTQQLQLFGAAAEEMLIATAAQSPAPSALAQATERLESRLAQQLPQTAEPSIQRLPLVVAEVDDLAHPFAQHDGLQLINATGEPPINLVDWQQVRYRFSQPLAAIEGITGLRIELNSEPVIDKVHAWLRPWLVMLTVWTAIALIAAAWLSRWLAKPLQDLIAAAESLPALIDSGAPMPALPPSRIKEQVMAARALTAIGERLQASFTRLVAERDQEREQRALRREHQFMLDALSQAETGIVIAERTGDGDHPVRFVSKGFESLTGYTSEEMLGQDCRILQGTDRDQPERQALRAALAEGKPCRTTLRNYRKDGSLFWCTVNLTPVIDAEGRITHYIGVQRDDTERREALERLSANEARLLELTETIEEVFWVYELEQDRLIYVSRAFETIWERPIAAVCADRNVWRESIHPADREQVLLSREALVTGGHLDTVEYRILTPAGELKWIADRRFLIRDAAGRPCRVVGVAAEITDRKAVEKALWEQRQRLEQIIEGARVGTWDWRLQSEEIRCNDRWAEMLGYTLTELQPTNQTTWKQRLHPDDQPSIEQHLKAHLDGDTALFECEFRMQHKAGHWVWIQSTGRIVERSPDGQALRMIGIHLEISERKQAELELIARERLERELVALTTAFVGPTTLASGDLIQQTLAKIGQLTSADRAYLFLADSGTESFSNTDEWVAPGVTASIDSLQGIRTSELGPMLSLLTEAEAVVIARVADLGEDWALLRKDLERQQIQSLLLVPLMDKQGLMGFVGLDAVRQQRDWARSDLHLLSGLAGALVGALQRERVLADLRSSTERYDALALQSRMMTWEIDSDGIYTYVNPVAKTLLGYAPETLIGHKAFYDLIPEPERAALKAKAFALMQQSQPWNALLCPLLKADRQRLWTSVDGQPIFGADGSLRGYRGSTLDVTDVQQAERQRRTAEQALQHYAENLERLVDLSNRGLEPTDEAAALLEIANEALDMAISETGWRRPNKPYHRLVRIPANAAEPSGLAARAVTEALFADPDQLSDQPRLITGELVPKPIRAQGYSSLILLASRWPSDDSPPRWLVTQLWSARPHVHLSSAERELLRFISQRIATIQHEAQLAQDLVNAKERETIGHLASGVAHDFNNVLAVLDANLYFLRSFVSSSPADDESHQVIDEMTSVLGQAKVITSGMLALSRAGGVPLRPTPLEPPLTELSDILRMMLPESVHWQLEIEPGLSAKTSAGFLQAALLNLALNGRDAMPEGGELSITAQRKHWPGYPSLMVGDLSAGDYAIIQVSDTGSGIPEPVIQRMFEPLFSTKTQQRGHGLGLFMVREFVSRSGAGLTVRSTLGRGTQMQFLLPLA</sequence>
<feature type="domain" description="PAS" evidence="9">
    <location>
        <begin position="713"/>
        <end position="786"/>
    </location>
</feature>
<dbReference type="Pfam" id="PF08448">
    <property type="entry name" value="PAS_4"/>
    <property type="match status" value="1"/>
</dbReference>
<keyword evidence="12" id="KW-1185">Reference proteome</keyword>
<dbReference type="InterPro" id="IPR005467">
    <property type="entry name" value="His_kinase_dom"/>
</dbReference>
<evidence type="ECO:0000259" key="8">
    <source>
        <dbReference type="PROSITE" id="PS50109"/>
    </source>
</evidence>
<dbReference type="SMART" id="SM00086">
    <property type="entry name" value="PAC"/>
    <property type="match status" value="4"/>
</dbReference>
<keyword evidence="3" id="KW-0597">Phosphoprotein</keyword>
<feature type="domain" description="Histidine kinase" evidence="8">
    <location>
        <begin position="1333"/>
        <end position="1557"/>
    </location>
</feature>
<feature type="domain" description="PAC" evidence="10">
    <location>
        <begin position="790"/>
        <end position="843"/>
    </location>
</feature>
<feature type="domain" description="PAC" evidence="10">
    <location>
        <begin position="660"/>
        <end position="712"/>
    </location>
</feature>
<keyword evidence="6" id="KW-0175">Coiled coil</keyword>
<dbReference type="InterPro" id="IPR003018">
    <property type="entry name" value="GAF"/>
</dbReference>
<dbReference type="EC" id="2.7.13.3" evidence="2"/>
<dbReference type="Pfam" id="PF02518">
    <property type="entry name" value="HATPase_c"/>
    <property type="match status" value="1"/>
</dbReference>
<dbReference type="PANTHER" id="PTHR43304">
    <property type="entry name" value="PHYTOCHROME-LIKE PROTEIN CPH1"/>
    <property type="match status" value="1"/>
</dbReference>
<keyword evidence="7" id="KW-1133">Transmembrane helix</keyword>
<feature type="transmembrane region" description="Helical" evidence="7">
    <location>
        <begin position="198"/>
        <end position="217"/>
    </location>
</feature>
<dbReference type="InterPro" id="IPR003594">
    <property type="entry name" value="HATPase_dom"/>
</dbReference>
<evidence type="ECO:0000256" key="1">
    <source>
        <dbReference type="ARBA" id="ARBA00000085"/>
    </source>
</evidence>
<reference evidence="11 12" key="1">
    <citation type="journal article" date="2020" name="Microorganisms">
        <title>Osmotic Adaptation and Compatible Solute Biosynthesis of Phototrophic Bacteria as Revealed from Genome Analyses.</title>
        <authorList>
            <person name="Imhoff J.F."/>
            <person name="Rahn T."/>
            <person name="Kunzel S."/>
            <person name="Keller A."/>
            <person name="Neulinger S.C."/>
        </authorList>
    </citation>
    <scope>NUCLEOTIDE SEQUENCE [LARGE SCALE GENOMIC DNA]</scope>
    <source>
        <strain evidence="11 12">DSM 25653</strain>
    </source>
</reference>
<dbReference type="CDD" id="cd00130">
    <property type="entry name" value="PAS"/>
    <property type="match status" value="4"/>
</dbReference>
<dbReference type="PROSITE" id="PS50109">
    <property type="entry name" value="HIS_KIN"/>
    <property type="match status" value="1"/>
</dbReference>
<dbReference type="PROSITE" id="PS50112">
    <property type="entry name" value="PAS"/>
    <property type="match status" value="3"/>
</dbReference>
<dbReference type="GO" id="GO:0004673">
    <property type="term" value="F:protein histidine kinase activity"/>
    <property type="evidence" value="ECO:0007669"/>
    <property type="project" value="UniProtKB-EC"/>
</dbReference>
<name>A0A9X0W8G1_9GAMM</name>
<dbReference type="SUPFAM" id="SSF55874">
    <property type="entry name" value="ATPase domain of HSP90 chaperone/DNA topoisomerase II/histidine kinase"/>
    <property type="match status" value="1"/>
</dbReference>
<evidence type="ECO:0000313" key="11">
    <source>
        <dbReference type="EMBL" id="MBK1618198.1"/>
    </source>
</evidence>
<feature type="domain" description="PAC" evidence="10">
    <location>
        <begin position="1096"/>
        <end position="1148"/>
    </location>
</feature>
<dbReference type="InterPro" id="IPR035965">
    <property type="entry name" value="PAS-like_dom_sf"/>
</dbReference>
<dbReference type="Pfam" id="PF08447">
    <property type="entry name" value="PAS_3"/>
    <property type="match status" value="2"/>
</dbReference>
<evidence type="ECO:0000256" key="3">
    <source>
        <dbReference type="ARBA" id="ARBA00022553"/>
    </source>
</evidence>
<protein>
    <recommendedName>
        <fullName evidence="2">histidine kinase</fullName>
        <ecNumber evidence="2">2.7.13.3</ecNumber>
    </recommendedName>
</protein>
<dbReference type="InterPro" id="IPR013655">
    <property type="entry name" value="PAS_fold_3"/>
</dbReference>
<accession>A0A9X0W8G1</accession>
<feature type="transmembrane region" description="Helical" evidence="7">
    <location>
        <begin position="129"/>
        <end position="150"/>
    </location>
</feature>
<feature type="coiled-coil region" evidence="6">
    <location>
        <begin position="1139"/>
        <end position="1166"/>
    </location>
</feature>
<organism evidence="11 12">
    <name type="scientific">Lamprobacter modestohalophilus</name>
    <dbReference type="NCBI Taxonomy" id="1064514"/>
    <lineage>
        <taxon>Bacteria</taxon>
        <taxon>Pseudomonadati</taxon>
        <taxon>Pseudomonadota</taxon>
        <taxon>Gammaproteobacteria</taxon>
        <taxon>Chromatiales</taxon>
        <taxon>Chromatiaceae</taxon>
        <taxon>Lamprobacter</taxon>
    </lineage>
</organism>
<evidence type="ECO:0000256" key="6">
    <source>
        <dbReference type="SAM" id="Coils"/>
    </source>
</evidence>
<dbReference type="SMART" id="SM00091">
    <property type="entry name" value="PAS"/>
    <property type="match status" value="4"/>
</dbReference>
<dbReference type="SMART" id="SM00065">
    <property type="entry name" value="GAF"/>
    <property type="match status" value="1"/>
</dbReference>
<comment type="caution">
    <text evidence="11">The sequence shown here is derived from an EMBL/GenBank/DDBJ whole genome shotgun (WGS) entry which is preliminary data.</text>
</comment>
<keyword evidence="7" id="KW-0472">Membrane</keyword>
<feature type="transmembrane region" description="Helical" evidence="7">
    <location>
        <begin position="31"/>
        <end position="52"/>
    </location>
</feature>
<evidence type="ECO:0000256" key="5">
    <source>
        <dbReference type="ARBA" id="ARBA00022777"/>
    </source>
</evidence>
<keyword evidence="5" id="KW-0418">Kinase</keyword>
<feature type="domain" description="PAS" evidence="9">
    <location>
        <begin position="454"/>
        <end position="528"/>
    </location>
</feature>
<dbReference type="InterPro" id="IPR029016">
    <property type="entry name" value="GAF-like_dom_sf"/>
</dbReference>
<dbReference type="Gene3D" id="3.30.565.10">
    <property type="entry name" value="Histidine kinase-like ATPase, C-terminal domain"/>
    <property type="match status" value="1"/>
</dbReference>
<evidence type="ECO:0000256" key="7">
    <source>
        <dbReference type="SAM" id="Phobius"/>
    </source>
</evidence>
<evidence type="ECO:0000259" key="10">
    <source>
        <dbReference type="PROSITE" id="PS50113"/>
    </source>
</evidence>
<feature type="domain" description="PAC" evidence="10">
    <location>
        <begin position="531"/>
        <end position="583"/>
    </location>
</feature>
<dbReference type="Gene3D" id="1.10.287.130">
    <property type="match status" value="1"/>
</dbReference>
<dbReference type="NCBIfam" id="TIGR00229">
    <property type="entry name" value="sensory_box"/>
    <property type="match status" value="4"/>
</dbReference>
<dbReference type="SMART" id="SM00387">
    <property type="entry name" value="HATPase_c"/>
    <property type="match status" value="1"/>
</dbReference>
<dbReference type="InterPro" id="IPR000700">
    <property type="entry name" value="PAS-assoc_C"/>
</dbReference>
<dbReference type="PANTHER" id="PTHR43304:SF1">
    <property type="entry name" value="PAC DOMAIN-CONTAINING PROTEIN"/>
    <property type="match status" value="1"/>
</dbReference>
<dbReference type="SUPFAM" id="SSF55785">
    <property type="entry name" value="PYP-like sensor domain (PAS domain)"/>
    <property type="match status" value="4"/>
</dbReference>
<dbReference type="InterPro" id="IPR004358">
    <property type="entry name" value="Sig_transdc_His_kin-like_C"/>
</dbReference>